<evidence type="ECO:0000313" key="2">
    <source>
        <dbReference type="EMBL" id="MBB5914328.1"/>
    </source>
</evidence>
<reference evidence="2 3" key="1">
    <citation type="submission" date="2020-08" db="EMBL/GenBank/DDBJ databases">
        <title>Sequencing the genomes of 1000 actinobacteria strains.</title>
        <authorList>
            <person name="Klenk H.-P."/>
        </authorList>
    </citation>
    <scope>NUCLEOTIDE SEQUENCE [LARGE SCALE GENOMIC DNA]</scope>
    <source>
        <strain evidence="2 3">DSM 43582</strain>
    </source>
</reference>
<protein>
    <submittedName>
        <fullName evidence="2">Uncharacterized protein</fullName>
    </submittedName>
</protein>
<dbReference type="AlphaFoldDB" id="A0A7W9UIE5"/>
<sequence>MILLGPLIIVLPRGTLVWTIALFLGAVIFAIGVLIVVSTADADRAHSGTPSRYTGVTTPGYRTCEPFCGAAPGTATSAARP</sequence>
<organism evidence="2 3">
    <name type="scientific">Nocardia transvalensis</name>
    <dbReference type="NCBI Taxonomy" id="37333"/>
    <lineage>
        <taxon>Bacteria</taxon>
        <taxon>Bacillati</taxon>
        <taxon>Actinomycetota</taxon>
        <taxon>Actinomycetes</taxon>
        <taxon>Mycobacteriales</taxon>
        <taxon>Nocardiaceae</taxon>
        <taxon>Nocardia</taxon>
    </lineage>
</organism>
<gene>
    <name evidence="2" type="ORF">BJY24_003195</name>
</gene>
<keyword evidence="1" id="KW-0472">Membrane</keyword>
<evidence type="ECO:0000313" key="3">
    <source>
        <dbReference type="Proteomes" id="UP000540412"/>
    </source>
</evidence>
<proteinExistence type="predicted"/>
<evidence type="ECO:0000256" key="1">
    <source>
        <dbReference type="SAM" id="Phobius"/>
    </source>
</evidence>
<comment type="caution">
    <text evidence="2">The sequence shown here is derived from an EMBL/GenBank/DDBJ whole genome shotgun (WGS) entry which is preliminary data.</text>
</comment>
<keyword evidence="1" id="KW-0812">Transmembrane</keyword>
<dbReference type="EMBL" id="JACHIT010000001">
    <property type="protein sequence ID" value="MBB5914328.1"/>
    <property type="molecule type" value="Genomic_DNA"/>
</dbReference>
<accession>A0A7W9UIE5</accession>
<dbReference type="Proteomes" id="UP000540412">
    <property type="component" value="Unassembled WGS sequence"/>
</dbReference>
<feature type="transmembrane region" description="Helical" evidence="1">
    <location>
        <begin position="16"/>
        <end position="37"/>
    </location>
</feature>
<keyword evidence="1" id="KW-1133">Transmembrane helix</keyword>
<keyword evidence="3" id="KW-1185">Reference proteome</keyword>
<dbReference type="RefSeq" id="WP_040751202.1">
    <property type="nucleotide sequence ID" value="NZ_JACHIT010000001.1"/>
</dbReference>
<name>A0A7W9UIE5_9NOCA</name>